<dbReference type="Proteomes" id="UP000235584">
    <property type="component" value="Chromosome"/>
</dbReference>
<dbReference type="FunFam" id="3.40.50.300:FF:000398">
    <property type="entry name" value="Type IV pilus assembly ATPase PilB"/>
    <property type="match status" value="1"/>
</dbReference>
<organism evidence="4 5">
    <name type="scientific">Bacteriovorax stolpii</name>
    <name type="common">Bdellovibrio stolpii</name>
    <dbReference type="NCBI Taxonomy" id="960"/>
    <lineage>
        <taxon>Bacteria</taxon>
        <taxon>Pseudomonadati</taxon>
        <taxon>Bdellovibrionota</taxon>
        <taxon>Bacteriovoracia</taxon>
        <taxon>Bacteriovoracales</taxon>
        <taxon>Bacteriovoracaceae</taxon>
        <taxon>Bacteriovorax</taxon>
    </lineage>
</organism>
<reference evidence="4 5" key="1">
    <citation type="submission" date="2018-01" db="EMBL/GenBank/DDBJ databases">
        <title>Complete genome sequence of Bacteriovorax stolpii DSM12778.</title>
        <authorList>
            <person name="Tang B."/>
            <person name="Chang J."/>
        </authorList>
    </citation>
    <scope>NUCLEOTIDE SEQUENCE [LARGE SCALE GENOMIC DNA]</scope>
    <source>
        <strain evidence="4 5">DSM 12778</strain>
    </source>
</reference>
<dbReference type="OrthoDB" id="5288019at2"/>
<dbReference type="KEGG" id="bsto:C0V70_00640"/>
<dbReference type="RefSeq" id="WP_102241931.1">
    <property type="nucleotide sequence ID" value="NZ_CP025704.1"/>
</dbReference>
<evidence type="ECO:0000313" key="4">
    <source>
        <dbReference type="EMBL" id="AUN96636.1"/>
    </source>
</evidence>
<evidence type="ECO:0000256" key="1">
    <source>
        <dbReference type="ARBA" id="ARBA00006611"/>
    </source>
</evidence>
<dbReference type="InterPro" id="IPR037257">
    <property type="entry name" value="T2SS_E_N_sf"/>
</dbReference>
<dbReference type="AlphaFoldDB" id="A0A2K9NM95"/>
<dbReference type="CDD" id="cd01129">
    <property type="entry name" value="PulE-GspE-like"/>
    <property type="match status" value="1"/>
</dbReference>
<keyword evidence="3" id="KW-0067">ATP-binding</keyword>
<keyword evidence="5" id="KW-1185">Reference proteome</keyword>
<evidence type="ECO:0000256" key="2">
    <source>
        <dbReference type="ARBA" id="ARBA00022741"/>
    </source>
</evidence>
<dbReference type="Gene3D" id="3.40.50.300">
    <property type="entry name" value="P-loop containing nucleotide triphosphate hydrolases"/>
    <property type="match status" value="1"/>
</dbReference>
<protein>
    <submittedName>
        <fullName evidence="4">Type II secretion system protein GspE</fullName>
    </submittedName>
</protein>
<sequence length="558" mass="62455">MFRKEFVDVITKTGMVPIKDLRPLIIDKDQMIISELGLLQFKFFDDVRFAKQIADNYNLTYIDLSKAKIPERILKIVKKSDIIKYRVLPIQKNAKAVSVAIYDPSLIKLQAELQTLFQYPIEFILTSLSSWADIFTRVPENIEDVLETIREIKPDAMKKEENINEDDIGDDVIRYVNKILAEAFVMKCSDIHIEPYENNFRIRYRQDGSLIESAKPPRTLMLPIISRVKILAQMDISERRKPQDGRIKLEIGGKPIDYRVSSLPTLFGEKIVLRLLDSSNLQLDMTKLGFEPKQIDVFKEGIYKPYGMCLVTGPTGSGKTTTLYSALAELNQIDTNISTAEDPVEFNLEGINQVNVKKDIGLTFAACLKSFLRQDPDIIMVGEIRDHEVGEIAIEAALTGHLVLSTLHTNDAPSTITRLINMGIEPFLVAAALNVVVAQRLCRKICKDCKDVDPNVTKEGLVALGISPASAEKITVYKGKGCSTCNNTGYKGRVAIYEVLEMTPSIKEILLRNGSADEIKRQAIKDGMKTLRMSALTKVAQGQTTVDEAVSNSASDKM</sequence>
<accession>A0A2K9NM95</accession>
<dbReference type="InterPro" id="IPR027417">
    <property type="entry name" value="P-loop_NTPase"/>
</dbReference>
<dbReference type="PANTHER" id="PTHR30258:SF1">
    <property type="entry name" value="PROTEIN TRANSPORT PROTEIN HOFB HOMOLOG"/>
    <property type="match status" value="1"/>
</dbReference>
<dbReference type="PANTHER" id="PTHR30258">
    <property type="entry name" value="TYPE II SECRETION SYSTEM PROTEIN GSPE-RELATED"/>
    <property type="match status" value="1"/>
</dbReference>
<evidence type="ECO:0000256" key="3">
    <source>
        <dbReference type="ARBA" id="ARBA00022840"/>
    </source>
</evidence>
<dbReference type="Pfam" id="PF05157">
    <property type="entry name" value="MshEN"/>
    <property type="match status" value="1"/>
</dbReference>
<dbReference type="InterPro" id="IPR001482">
    <property type="entry name" value="T2SS/T4SS_dom"/>
</dbReference>
<dbReference type="GO" id="GO:0016887">
    <property type="term" value="F:ATP hydrolysis activity"/>
    <property type="evidence" value="ECO:0007669"/>
    <property type="project" value="TreeGrafter"/>
</dbReference>
<dbReference type="Pfam" id="PF00437">
    <property type="entry name" value="T2SSE"/>
    <property type="match status" value="1"/>
</dbReference>
<dbReference type="GO" id="GO:0005524">
    <property type="term" value="F:ATP binding"/>
    <property type="evidence" value="ECO:0007669"/>
    <property type="project" value="UniProtKB-KW"/>
</dbReference>
<name>A0A2K9NM95_BACTC</name>
<dbReference type="SUPFAM" id="SSF160246">
    <property type="entry name" value="EspE N-terminal domain-like"/>
    <property type="match status" value="1"/>
</dbReference>
<comment type="similarity">
    <text evidence="1">Belongs to the GSP E family.</text>
</comment>
<keyword evidence="2" id="KW-0547">Nucleotide-binding</keyword>
<dbReference type="Gene3D" id="3.30.450.90">
    <property type="match status" value="1"/>
</dbReference>
<dbReference type="EMBL" id="CP025704">
    <property type="protein sequence ID" value="AUN96636.1"/>
    <property type="molecule type" value="Genomic_DNA"/>
</dbReference>
<dbReference type="SUPFAM" id="SSF52540">
    <property type="entry name" value="P-loop containing nucleoside triphosphate hydrolases"/>
    <property type="match status" value="1"/>
</dbReference>
<evidence type="ECO:0000313" key="5">
    <source>
        <dbReference type="Proteomes" id="UP000235584"/>
    </source>
</evidence>
<dbReference type="FunFam" id="3.30.450.90:FF:000001">
    <property type="entry name" value="Type II secretion system ATPase GspE"/>
    <property type="match status" value="1"/>
</dbReference>
<dbReference type="PROSITE" id="PS00662">
    <property type="entry name" value="T2SP_E"/>
    <property type="match status" value="1"/>
</dbReference>
<proteinExistence type="inferred from homology"/>
<dbReference type="InterPro" id="IPR007831">
    <property type="entry name" value="T2SS_GspE_N"/>
</dbReference>
<dbReference type="GO" id="GO:0005886">
    <property type="term" value="C:plasma membrane"/>
    <property type="evidence" value="ECO:0007669"/>
    <property type="project" value="TreeGrafter"/>
</dbReference>
<gene>
    <name evidence="4" type="ORF">C0V70_00640</name>
</gene>